<feature type="domain" description="Nudix hydrolase" evidence="2">
    <location>
        <begin position="6"/>
        <end position="140"/>
    </location>
</feature>
<evidence type="ECO:0000259" key="2">
    <source>
        <dbReference type="PROSITE" id="PS51462"/>
    </source>
</evidence>
<organism evidence="3 4">
    <name type="scientific">Hyperthermus butylicus (strain DSM 5456 / JCM 9403 / PLM1-5)</name>
    <dbReference type="NCBI Taxonomy" id="415426"/>
    <lineage>
        <taxon>Archaea</taxon>
        <taxon>Thermoproteota</taxon>
        <taxon>Thermoprotei</taxon>
        <taxon>Desulfurococcales</taxon>
        <taxon>Pyrodictiaceae</taxon>
        <taxon>Hyperthermus</taxon>
    </lineage>
</organism>
<sequence length="154" mass="16907">MTPIVGLVLGVGAIVVRRGSAGLEVLLVRRKYDPFRGYWSFPGGHVEPGEPLLEAAARELLEETGIRARPLGVIHIHELVAEGPDGRRHHYVIIDVVFEYEGGEPRASSDAEDAAFVPLVEALKLRLTPGARLVLQKLPEMLQRGCTIEPTRTE</sequence>
<dbReference type="AlphaFoldDB" id="A2BMN7"/>
<dbReference type="PROSITE" id="PS51462">
    <property type="entry name" value="NUDIX"/>
    <property type="match status" value="1"/>
</dbReference>
<dbReference type="GeneID" id="4781331"/>
<dbReference type="eggNOG" id="arCOG01075">
    <property type="taxonomic scope" value="Archaea"/>
</dbReference>
<protein>
    <submittedName>
        <fullName evidence="3">ADP-ribose pyrophosphatase</fullName>
    </submittedName>
</protein>
<proteinExistence type="predicted"/>
<dbReference type="PROSITE" id="PS00893">
    <property type="entry name" value="NUDIX_BOX"/>
    <property type="match status" value="1"/>
</dbReference>
<dbReference type="RefSeq" id="WP_011822566.1">
    <property type="nucleotide sequence ID" value="NC_008818.1"/>
</dbReference>
<keyword evidence="4" id="KW-1185">Reference proteome</keyword>
<dbReference type="InterPro" id="IPR015797">
    <property type="entry name" value="NUDIX_hydrolase-like_dom_sf"/>
</dbReference>
<dbReference type="GO" id="GO:0016787">
    <property type="term" value="F:hydrolase activity"/>
    <property type="evidence" value="ECO:0007669"/>
    <property type="project" value="UniProtKB-KW"/>
</dbReference>
<reference evidence="3 4" key="1">
    <citation type="journal article" date="2007" name="Archaea">
        <title>The genome of Hyperthermus butylicus: a sulfur-reducing, peptide fermenting, neutrophilic Crenarchaeote growing up to 108 degrees C.</title>
        <authorList>
            <person name="Brugger K."/>
            <person name="Chen L."/>
            <person name="Stark M."/>
            <person name="Zibat A."/>
            <person name="Redder P."/>
            <person name="Ruepp A."/>
            <person name="Awayez M."/>
            <person name="She Q."/>
            <person name="Garrett R.A."/>
            <person name="Klenk H.P."/>
        </authorList>
    </citation>
    <scope>NUCLEOTIDE SEQUENCE [LARGE SCALE GENOMIC DNA]</scope>
    <source>
        <strain evidence="4">DSM 5456 / JCM 9403 / PLM1-5</strain>
    </source>
</reference>
<dbReference type="InterPro" id="IPR000086">
    <property type="entry name" value="NUDIX_hydrolase_dom"/>
</dbReference>
<dbReference type="HOGENOM" id="CLU_037162_20_2_2"/>
<dbReference type="Proteomes" id="UP000002593">
    <property type="component" value="Chromosome"/>
</dbReference>
<accession>A2BMN7</accession>
<dbReference type="Pfam" id="PF00293">
    <property type="entry name" value="NUDIX"/>
    <property type="match status" value="1"/>
</dbReference>
<dbReference type="InterPro" id="IPR020084">
    <property type="entry name" value="NUDIX_hydrolase_CS"/>
</dbReference>
<keyword evidence="1" id="KW-0378">Hydrolase</keyword>
<dbReference type="STRING" id="415426.Hbut_1424"/>
<dbReference type="EMBL" id="CP000493">
    <property type="protein sequence ID" value="ABM81248.1"/>
    <property type="molecule type" value="Genomic_DNA"/>
</dbReference>
<dbReference type="EnsemblBacteria" id="ABM81248">
    <property type="protein sequence ID" value="ABM81248"/>
    <property type="gene ID" value="Hbut_1424"/>
</dbReference>
<dbReference type="InterPro" id="IPR020476">
    <property type="entry name" value="Nudix_hydrolase"/>
</dbReference>
<dbReference type="KEGG" id="hbu:Hbut_1424"/>
<dbReference type="PRINTS" id="PR00502">
    <property type="entry name" value="NUDIXFAMILY"/>
</dbReference>
<dbReference type="PANTHER" id="PTHR43736:SF1">
    <property type="entry name" value="DIHYDRONEOPTERIN TRIPHOSPHATE DIPHOSPHATASE"/>
    <property type="match status" value="1"/>
</dbReference>
<gene>
    <name evidence="3" type="ordered locus">Hbut_1424</name>
</gene>
<dbReference type="Gene3D" id="3.90.79.10">
    <property type="entry name" value="Nucleoside Triphosphate Pyrophosphohydrolase"/>
    <property type="match status" value="1"/>
</dbReference>
<evidence type="ECO:0000256" key="1">
    <source>
        <dbReference type="ARBA" id="ARBA00022801"/>
    </source>
</evidence>
<evidence type="ECO:0000313" key="3">
    <source>
        <dbReference type="EMBL" id="ABM81248.1"/>
    </source>
</evidence>
<dbReference type="PANTHER" id="PTHR43736">
    <property type="entry name" value="ADP-RIBOSE PYROPHOSPHATASE"/>
    <property type="match status" value="1"/>
</dbReference>
<evidence type="ECO:0000313" key="4">
    <source>
        <dbReference type="Proteomes" id="UP000002593"/>
    </source>
</evidence>
<dbReference type="CDD" id="cd04673">
    <property type="entry name" value="NUDIX_ADPRase"/>
    <property type="match status" value="1"/>
</dbReference>
<dbReference type="SUPFAM" id="SSF55811">
    <property type="entry name" value="Nudix"/>
    <property type="match status" value="1"/>
</dbReference>
<name>A2BMN7_HYPBU</name>